<protein>
    <submittedName>
        <fullName evidence="2">Uncharacterized protein</fullName>
    </submittedName>
</protein>
<feature type="transmembrane region" description="Helical" evidence="1">
    <location>
        <begin position="157"/>
        <end position="179"/>
    </location>
</feature>
<gene>
    <name evidence="2" type="ORF">SAMN04489842_1956</name>
</gene>
<feature type="transmembrane region" description="Helical" evidence="1">
    <location>
        <begin position="71"/>
        <end position="89"/>
    </location>
</feature>
<evidence type="ECO:0000256" key="1">
    <source>
        <dbReference type="SAM" id="Phobius"/>
    </source>
</evidence>
<feature type="transmembrane region" description="Helical" evidence="1">
    <location>
        <begin position="118"/>
        <end position="136"/>
    </location>
</feature>
<dbReference type="RefSeq" id="WP_090380920.1">
    <property type="nucleotide sequence ID" value="NZ_FNLC01000002.1"/>
</dbReference>
<sequence>MNSPLDGNAPSLGTITAGLVGGAGNAAVVLALYARAEYPVLESVTATTFLALGAFAVGFVPLFLAAYTRLFAPAVGLLAVVVGTVYLEFTTPMPEWSEMGDYVIVDGPTHVSSYANTWYVWLALAAVVAVAEFGIRRRYGIADGRLRNLTDWPLSRTARYTVVLGTAALVGAGTSLLVVRSGVQPSPFVSVVFAFAAAATAVPIAALFEDGALLPLALFALVPYFLVLEVFVTTDSPVHILLFGPHAVVLAVVWWLERTARKRLGGADGGATDERPA</sequence>
<feature type="transmembrane region" description="Helical" evidence="1">
    <location>
        <begin position="12"/>
        <end position="34"/>
    </location>
</feature>
<evidence type="ECO:0000313" key="2">
    <source>
        <dbReference type="EMBL" id="SDQ99923.1"/>
    </source>
</evidence>
<feature type="transmembrane region" description="Helical" evidence="1">
    <location>
        <begin position="185"/>
        <end position="206"/>
    </location>
</feature>
<dbReference type="STRING" id="1095778.SAMN04489842_1956"/>
<feature type="transmembrane region" description="Helical" evidence="1">
    <location>
        <begin position="213"/>
        <end position="232"/>
    </location>
</feature>
<keyword evidence="1" id="KW-1133">Transmembrane helix</keyword>
<keyword evidence="3" id="KW-1185">Reference proteome</keyword>
<dbReference type="OrthoDB" id="331602at2157"/>
<name>A0A1H1FFM6_NATTX</name>
<evidence type="ECO:0000313" key="3">
    <source>
        <dbReference type="Proteomes" id="UP000198848"/>
    </source>
</evidence>
<dbReference type="Proteomes" id="UP000198848">
    <property type="component" value="Unassembled WGS sequence"/>
</dbReference>
<organism evidence="2 3">
    <name type="scientific">Natronobacterium texcoconense</name>
    <dbReference type="NCBI Taxonomy" id="1095778"/>
    <lineage>
        <taxon>Archaea</taxon>
        <taxon>Methanobacteriati</taxon>
        <taxon>Methanobacteriota</taxon>
        <taxon>Stenosarchaea group</taxon>
        <taxon>Halobacteria</taxon>
        <taxon>Halobacteriales</taxon>
        <taxon>Natrialbaceae</taxon>
        <taxon>Natronobacterium</taxon>
    </lineage>
</organism>
<proteinExistence type="predicted"/>
<feature type="transmembrane region" description="Helical" evidence="1">
    <location>
        <begin position="46"/>
        <end position="64"/>
    </location>
</feature>
<accession>A0A1H1FFM6</accession>
<keyword evidence="1" id="KW-0812">Transmembrane</keyword>
<dbReference type="AlphaFoldDB" id="A0A1H1FFM6"/>
<feature type="transmembrane region" description="Helical" evidence="1">
    <location>
        <begin position="238"/>
        <end position="256"/>
    </location>
</feature>
<reference evidence="3" key="1">
    <citation type="submission" date="2016-10" db="EMBL/GenBank/DDBJ databases">
        <authorList>
            <person name="Varghese N."/>
            <person name="Submissions S."/>
        </authorList>
    </citation>
    <scope>NUCLEOTIDE SEQUENCE [LARGE SCALE GENOMIC DNA]</scope>
    <source>
        <strain evidence="3">DSM 24767</strain>
    </source>
</reference>
<dbReference type="EMBL" id="FNLC01000002">
    <property type="protein sequence ID" value="SDQ99923.1"/>
    <property type="molecule type" value="Genomic_DNA"/>
</dbReference>
<keyword evidence="1" id="KW-0472">Membrane</keyword>